<dbReference type="GO" id="GO:0005886">
    <property type="term" value="C:plasma membrane"/>
    <property type="evidence" value="ECO:0007669"/>
    <property type="project" value="UniProtKB-SubCell"/>
</dbReference>
<dbReference type="Gene3D" id="1.10.3720.10">
    <property type="entry name" value="MetI-like"/>
    <property type="match status" value="1"/>
</dbReference>
<evidence type="ECO:0000256" key="7">
    <source>
        <dbReference type="ARBA" id="ARBA00023136"/>
    </source>
</evidence>
<dbReference type="Pfam" id="PF00528">
    <property type="entry name" value="BPD_transp_1"/>
    <property type="match status" value="1"/>
</dbReference>
<dbReference type="PANTHER" id="PTHR43357:SF4">
    <property type="entry name" value="INNER MEMBRANE ABC TRANSPORTER PERMEASE PROTEIN YDCV"/>
    <property type="match status" value="1"/>
</dbReference>
<feature type="transmembrane region" description="Helical" evidence="8">
    <location>
        <begin position="235"/>
        <end position="256"/>
    </location>
</feature>
<dbReference type="AlphaFoldDB" id="E0NLI0"/>
<feature type="transmembrane region" description="Helical" evidence="8">
    <location>
        <begin position="61"/>
        <end position="83"/>
    </location>
</feature>
<feature type="transmembrane region" description="Helical" evidence="8">
    <location>
        <begin position="95"/>
        <end position="119"/>
    </location>
</feature>
<organism evidence="10 11">
    <name type="scientific">Peptoniphilus duerdenii ATCC BAA-1640</name>
    <dbReference type="NCBI Taxonomy" id="862517"/>
    <lineage>
        <taxon>Bacteria</taxon>
        <taxon>Bacillati</taxon>
        <taxon>Bacillota</taxon>
        <taxon>Tissierellia</taxon>
        <taxon>Tissierellales</taxon>
        <taxon>Peptoniphilaceae</taxon>
        <taxon>Peptoniphilus</taxon>
    </lineage>
</organism>
<dbReference type="RefSeq" id="WP_008901833.1">
    <property type="nucleotide sequence ID" value="NZ_GL397071.1"/>
</dbReference>
<evidence type="ECO:0000256" key="1">
    <source>
        <dbReference type="ARBA" id="ARBA00004429"/>
    </source>
</evidence>
<evidence type="ECO:0000313" key="11">
    <source>
        <dbReference type="Proteomes" id="UP000003280"/>
    </source>
</evidence>
<dbReference type="PANTHER" id="PTHR43357">
    <property type="entry name" value="INNER MEMBRANE ABC TRANSPORTER PERMEASE PROTEIN YDCV"/>
    <property type="match status" value="1"/>
</dbReference>
<dbReference type="SUPFAM" id="SSF161098">
    <property type="entry name" value="MetI-like"/>
    <property type="match status" value="1"/>
</dbReference>
<evidence type="ECO:0000313" key="10">
    <source>
        <dbReference type="EMBL" id="EFM25370.1"/>
    </source>
</evidence>
<accession>E0NLI0</accession>
<keyword evidence="2 8" id="KW-0813">Transport</keyword>
<evidence type="ECO:0000259" key="9">
    <source>
        <dbReference type="PROSITE" id="PS50928"/>
    </source>
</evidence>
<dbReference type="CDD" id="cd06261">
    <property type="entry name" value="TM_PBP2"/>
    <property type="match status" value="1"/>
</dbReference>
<evidence type="ECO:0000256" key="2">
    <source>
        <dbReference type="ARBA" id="ARBA00022448"/>
    </source>
</evidence>
<dbReference type="Proteomes" id="UP000003280">
    <property type="component" value="Unassembled WGS sequence"/>
</dbReference>
<dbReference type="InterPro" id="IPR035906">
    <property type="entry name" value="MetI-like_sf"/>
</dbReference>
<dbReference type="STRING" id="862517.HMPREF9225_1019"/>
<evidence type="ECO:0000256" key="5">
    <source>
        <dbReference type="ARBA" id="ARBA00022692"/>
    </source>
</evidence>
<dbReference type="PROSITE" id="PS50928">
    <property type="entry name" value="ABC_TM1"/>
    <property type="match status" value="1"/>
</dbReference>
<evidence type="ECO:0000256" key="3">
    <source>
        <dbReference type="ARBA" id="ARBA00022475"/>
    </source>
</evidence>
<comment type="similarity">
    <text evidence="8">Belongs to the binding-protein-dependent transport system permease family.</text>
</comment>
<comment type="subcellular location">
    <subcellularLocation>
        <location evidence="1">Cell inner membrane</location>
        <topology evidence="1">Multi-pass membrane protein</topology>
    </subcellularLocation>
    <subcellularLocation>
        <location evidence="8">Cell membrane</location>
        <topology evidence="8">Multi-pass membrane protein</topology>
    </subcellularLocation>
</comment>
<keyword evidence="11" id="KW-1185">Reference proteome</keyword>
<feature type="transmembrane region" description="Helical" evidence="8">
    <location>
        <begin position="200"/>
        <end position="223"/>
    </location>
</feature>
<reference evidence="10 11" key="1">
    <citation type="submission" date="2010-07" db="EMBL/GenBank/DDBJ databases">
        <authorList>
            <person name="Muzny D."/>
            <person name="Qin X."/>
            <person name="Deng J."/>
            <person name="Jiang H."/>
            <person name="Liu Y."/>
            <person name="Qu J."/>
            <person name="Song X.-Z."/>
            <person name="Zhang L."/>
            <person name="Thornton R."/>
            <person name="Coyle M."/>
            <person name="Francisco L."/>
            <person name="Jackson L."/>
            <person name="Javaid M."/>
            <person name="Korchina V."/>
            <person name="Kovar C."/>
            <person name="Mata R."/>
            <person name="Mathew T."/>
            <person name="Ngo R."/>
            <person name="Nguyen L."/>
            <person name="Nguyen N."/>
            <person name="Okwuonu G."/>
            <person name="Ongeri F."/>
            <person name="Pham C."/>
            <person name="Simmons D."/>
            <person name="Wilczek-Boney K."/>
            <person name="Hale W."/>
            <person name="Jakkamsetti A."/>
            <person name="Pham P."/>
            <person name="Ruth R."/>
            <person name="San Lucas F."/>
            <person name="Warren J."/>
            <person name="Zhang J."/>
            <person name="Zhao Z."/>
            <person name="Zhou C."/>
            <person name="Zhu D."/>
            <person name="Lee S."/>
            <person name="Bess C."/>
            <person name="Blankenburg K."/>
            <person name="Forbes L."/>
            <person name="Fu Q."/>
            <person name="Gubbala S."/>
            <person name="Hirani K."/>
            <person name="Jayaseelan J.C."/>
            <person name="Lara F."/>
            <person name="Munidasa M."/>
            <person name="Palculict T."/>
            <person name="Patil S."/>
            <person name="Pu L.-L."/>
            <person name="Saada N."/>
            <person name="Tang L."/>
            <person name="Weissenberger G."/>
            <person name="Zhu Y."/>
            <person name="Hemphill L."/>
            <person name="Shang Y."/>
            <person name="Youmans B."/>
            <person name="Ayvaz T."/>
            <person name="Ross M."/>
            <person name="Santibanez J."/>
            <person name="Aqrawi P."/>
            <person name="Gross S."/>
            <person name="Joshi V."/>
            <person name="Fowler G."/>
            <person name="Nazareth L."/>
            <person name="Reid J."/>
            <person name="Worley K."/>
            <person name="Petrosino J."/>
            <person name="Highlander S."/>
            <person name="Gibbs R."/>
        </authorList>
    </citation>
    <scope>NUCLEOTIDE SEQUENCE [LARGE SCALE GENOMIC DNA]</scope>
    <source>
        <strain evidence="10 11">ATCC BAA-1640</strain>
    </source>
</reference>
<feature type="domain" description="ABC transmembrane type-1" evidence="9">
    <location>
        <begin position="57"/>
        <end position="248"/>
    </location>
</feature>
<dbReference type="eggNOG" id="COG1177">
    <property type="taxonomic scope" value="Bacteria"/>
</dbReference>
<gene>
    <name evidence="10" type="ORF">HMPREF9225_1019</name>
</gene>
<dbReference type="EMBL" id="AEEH01000039">
    <property type="protein sequence ID" value="EFM25370.1"/>
    <property type="molecule type" value="Genomic_DNA"/>
</dbReference>
<dbReference type="HOGENOM" id="CLU_016047_3_1_9"/>
<proteinExistence type="inferred from homology"/>
<keyword evidence="3" id="KW-1003">Cell membrane</keyword>
<keyword evidence="4" id="KW-0997">Cell inner membrane</keyword>
<evidence type="ECO:0000256" key="6">
    <source>
        <dbReference type="ARBA" id="ARBA00022989"/>
    </source>
</evidence>
<sequence>MMKTLSKTFVNILIFLLCYTAITLTLGVFRESYPYPVIFGGTFSTRAIEYLKVDRNLLNSIVNSMVIGTISTFIATFLSYFVARRISTNRKFKKLLMAVVFLPMVVSATSIGIGLQLIFIKLGMAGKIPAIILVHIVYIIPYSVWIMIPGFESFDEDLYNQARILGASKLKATVNSILVHMFSFIKTSIIMGFILSFSQYYLTLVLGIGMVNTFTLLSFPFMVVKDRSITAVMSIIFILLNVLFILGIELISKIIIRSKKWHI</sequence>
<dbReference type="GO" id="GO:0055085">
    <property type="term" value="P:transmembrane transport"/>
    <property type="evidence" value="ECO:0007669"/>
    <property type="project" value="InterPro"/>
</dbReference>
<comment type="caution">
    <text evidence="10">The sequence shown here is derived from an EMBL/GenBank/DDBJ whole genome shotgun (WGS) entry which is preliminary data.</text>
</comment>
<feature type="transmembrane region" description="Helical" evidence="8">
    <location>
        <begin position="172"/>
        <end position="194"/>
    </location>
</feature>
<dbReference type="OrthoDB" id="9782004at2"/>
<evidence type="ECO:0000256" key="8">
    <source>
        <dbReference type="RuleBase" id="RU363032"/>
    </source>
</evidence>
<dbReference type="InterPro" id="IPR000515">
    <property type="entry name" value="MetI-like"/>
</dbReference>
<keyword evidence="6 8" id="KW-1133">Transmembrane helix</keyword>
<feature type="transmembrane region" description="Helical" evidence="8">
    <location>
        <begin position="131"/>
        <end position="151"/>
    </location>
</feature>
<keyword evidence="5 8" id="KW-0812">Transmembrane</keyword>
<name>E0NLI0_9FIRM</name>
<protein>
    <submittedName>
        <fullName evidence="10">ABC transporter, permease protein</fullName>
    </submittedName>
</protein>
<keyword evidence="7 8" id="KW-0472">Membrane</keyword>
<evidence type="ECO:0000256" key="4">
    <source>
        <dbReference type="ARBA" id="ARBA00022519"/>
    </source>
</evidence>
<feature type="transmembrane region" description="Helical" evidence="8">
    <location>
        <begin position="12"/>
        <end position="29"/>
    </location>
</feature>